<sequence length="103" mass="11245">MTVTDVCAEWITARVRGGGAYGVELARATRSADALGIYRRLADSLQQQTGNPICEQLTGLLLGMRDGHRCLGTEAEFTAFLTALRAGQRRERNLLRTLDAHGL</sequence>
<gene>
    <name evidence="1" type="ORF">OJ254_30645</name>
</gene>
<evidence type="ECO:0000313" key="2">
    <source>
        <dbReference type="Proteomes" id="UP001164959"/>
    </source>
</evidence>
<accession>A0ABY6PIU5</accession>
<reference evidence="1" key="1">
    <citation type="submission" date="2022-11" db="EMBL/GenBank/DDBJ databases">
        <title>Identification and genomic analyses of a novel endophytic actinobacterium Streptomyces endophytica sp. nov. with potential for biocontrol of Yam anthracnose.</title>
        <authorList>
            <person name="Huang X."/>
        </authorList>
    </citation>
    <scope>NUCLEOTIDE SEQUENCE</scope>
    <source>
        <strain evidence="1">HNM0140</strain>
    </source>
</reference>
<evidence type="ECO:0000313" key="1">
    <source>
        <dbReference type="EMBL" id="UZJ33824.1"/>
    </source>
</evidence>
<dbReference type="RefSeq" id="WP_265364981.1">
    <property type="nucleotide sequence ID" value="NZ_CP110636.1"/>
</dbReference>
<keyword evidence="2" id="KW-1185">Reference proteome</keyword>
<proteinExistence type="predicted"/>
<protein>
    <submittedName>
        <fullName evidence="1">Uncharacterized protein</fullName>
    </submittedName>
</protein>
<name>A0ABY6PIU5_9ACTN</name>
<organism evidence="1 2">
    <name type="scientific">Streptomyces endophytica</name>
    <dbReference type="NCBI Taxonomy" id="2991496"/>
    <lineage>
        <taxon>Bacteria</taxon>
        <taxon>Bacillati</taxon>
        <taxon>Actinomycetota</taxon>
        <taxon>Actinomycetes</taxon>
        <taxon>Kitasatosporales</taxon>
        <taxon>Streptomycetaceae</taxon>
        <taxon>Streptomyces</taxon>
    </lineage>
</organism>
<dbReference type="EMBL" id="CP110636">
    <property type="protein sequence ID" value="UZJ33824.1"/>
    <property type="molecule type" value="Genomic_DNA"/>
</dbReference>
<dbReference type="Proteomes" id="UP001164959">
    <property type="component" value="Chromosome"/>
</dbReference>